<organism evidence="1 2">
    <name type="scientific">Kickxella alabastrina</name>
    <dbReference type="NCBI Taxonomy" id="61397"/>
    <lineage>
        <taxon>Eukaryota</taxon>
        <taxon>Fungi</taxon>
        <taxon>Fungi incertae sedis</taxon>
        <taxon>Zoopagomycota</taxon>
        <taxon>Kickxellomycotina</taxon>
        <taxon>Kickxellomycetes</taxon>
        <taxon>Kickxellales</taxon>
        <taxon>Kickxellaceae</taxon>
        <taxon>Kickxella</taxon>
    </lineage>
</organism>
<name>A0ACC1IT19_9FUNG</name>
<comment type="caution">
    <text evidence="1">The sequence shown here is derived from an EMBL/GenBank/DDBJ whole genome shotgun (WGS) entry which is preliminary data.</text>
</comment>
<gene>
    <name evidence="1" type="ORF">LPJ66_001528</name>
</gene>
<sequence>MHRLKLPNHRQIAAFINKDKWTSTRAADVANPIPEFWDFKGRGRRMREHFSLREFSGALGDIGTLVPILISLSVQGSASLTASLFFGGLWNMMTGFFYGIPMCVQPMKSIAAIALVNKFTPGELAGAGLGVSAIVFFLGVSRLLWLVTRFVPLPVVKGLQLGTCFQLCKKGVDLVKTNASFWGDGIIWSDNLWWAVASFLLVLMVYERRRVPVALVIFILGIVFALAQTGAHGEFGRVHPGAHFVHAVVPTAKEFRSGFLSAGLGQLPLTLLNSVVALAALARDLFPGYDPSMTHITISLGVMNVVGCFFGSMPFCHGSGGLAGQYFFGARTELSMYFLGAIKIIIGVVFGESLLVILKWFPKSFLGVMLFMASIELGLVTRNFTLHPHNERRRTQDFVVLLATAASLVGFSHDGLGFMIGMVAALIFWFHRVLAQSDGNGDGDGDSDSCGNGQSAAAHCLAATPGEGSVLGGSAKLIDSTGPCYGGNFDSHSGVDTQTQGQGQIQALRAQETMQSCCC</sequence>
<dbReference type="Proteomes" id="UP001150581">
    <property type="component" value="Unassembled WGS sequence"/>
</dbReference>
<keyword evidence="2" id="KW-1185">Reference proteome</keyword>
<protein>
    <submittedName>
        <fullName evidence="1">Uncharacterized protein</fullName>
    </submittedName>
</protein>
<evidence type="ECO:0000313" key="1">
    <source>
        <dbReference type="EMBL" id="KAJ1900352.1"/>
    </source>
</evidence>
<accession>A0ACC1IT19</accession>
<proteinExistence type="predicted"/>
<evidence type="ECO:0000313" key="2">
    <source>
        <dbReference type="Proteomes" id="UP001150581"/>
    </source>
</evidence>
<reference evidence="1" key="1">
    <citation type="submission" date="2022-07" db="EMBL/GenBank/DDBJ databases">
        <title>Phylogenomic reconstructions and comparative analyses of Kickxellomycotina fungi.</title>
        <authorList>
            <person name="Reynolds N.K."/>
            <person name="Stajich J.E."/>
            <person name="Barry K."/>
            <person name="Grigoriev I.V."/>
            <person name="Crous P."/>
            <person name="Smith M.E."/>
        </authorList>
    </citation>
    <scope>NUCLEOTIDE SEQUENCE</scope>
    <source>
        <strain evidence="1">Benny 63K</strain>
    </source>
</reference>
<dbReference type="EMBL" id="JANBPG010000086">
    <property type="protein sequence ID" value="KAJ1900352.1"/>
    <property type="molecule type" value="Genomic_DNA"/>
</dbReference>